<dbReference type="InterPro" id="IPR020084">
    <property type="entry name" value="NUDIX_hydrolase_CS"/>
</dbReference>
<dbReference type="RefSeq" id="WP_176639994.1">
    <property type="nucleotide sequence ID" value="NZ_JABXXP010000144.1"/>
</dbReference>
<feature type="short sequence motif" description="Nudix box" evidence="3">
    <location>
        <begin position="54"/>
        <end position="75"/>
    </location>
</feature>
<comment type="cofactor">
    <cofactor evidence="1">
        <name>Mg(2+)</name>
        <dbReference type="ChEBI" id="CHEBI:18420"/>
    </cofactor>
</comment>
<proteinExistence type="inferred from homology"/>
<sequence length="172" mass="19162">MNDAGSPGQRPLPYRRNVGAMLFNPLGQVLIGRRSDMPGAGGPLSQGVWQCPQGGIDAEEAPDAAVLRELREEIGTDAAVIMGAHPEWLSYDFPAALIGRAMGGRYRGQTQKWFALRFVGRDDEIRLDSHQPAEFDAWQWIDLPTLPERNVGFKRDIYQILVRDFAPYARPA</sequence>
<dbReference type="GO" id="GO:0019693">
    <property type="term" value="P:ribose phosphate metabolic process"/>
    <property type="evidence" value="ECO:0007669"/>
    <property type="project" value="TreeGrafter"/>
</dbReference>
<dbReference type="PROSITE" id="PS00893">
    <property type="entry name" value="NUDIX_BOX"/>
    <property type="match status" value="1"/>
</dbReference>
<evidence type="ECO:0000256" key="3">
    <source>
        <dbReference type="HAMAP-Rule" id="MF_00298"/>
    </source>
</evidence>
<dbReference type="AlphaFoldDB" id="A0A7Y7IWR8"/>
<dbReference type="Proteomes" id="UP000534870">
    <property type="component" value="Unassembled WGS sequence"/>
</dbReference>
<reference evidence="5 6" key="1">
    <citation type="submission" date="2020-06" db="EMBL/GenBank/DDBJ databases">
        <title>Description of novel acetic acid bacteria.</title>
        <authorList>
            <person name="Sombolestani A."/>
        </authorList>
    </citation>
    <scope>NUCLEOTIDE SEQUENCE [LARGE SCALE GENOMIC DNA]</scope>
    <source>
        <strain evidence="5 6">LMG 31431</strain>
    </source>
</reference>
<protein>
    <recommendedName>
        <fullName evidence="3">RNA pyrophosphohydrolase</fullName>
        <ecNumber evidence="3">3.6.1.-</ecNumber>
    </recommendedName>
    <alternativeName>
        <fullName evidence="3">(Di)nucleoside polyphosphate hydrolase</fullName>
    </alternativeName>
</protein>
<keyword evidence="2 3" id="KW-0378">Hydrolase</keyword>
<dbReference type="NCBIfam" id="NF001938">
    <property type="entry name" value="PRK00714.1-5"/>
    <property type="match status" value="1"/>
</dbReference>
<evidence type="ECO:0000313" key="6">
    <source>
        <dbReference type="Proteomes" id="UP000534870"/>
    </source>
</evidence>
<gene>
    <name evidence="3" type="primary">rppH</name>
    <name evidence="3" type="synonym">nudH</name>
    <name evidence="5" type="ORF">HUK84_08980</name>
</gene>
<dbReference type="InterPro" id="IPR015797">
    <property type="entry name" value="NUDIX_hydrolase-like_dom_sf"/>
</dbReference>
<dbReference type="InterPro" id="IPR022927">
    <property type="entry name" value="RppH"/>
</dbReference>
<dbReference type="CDD" id="cd03671">
    <property type="entry name" value="NUDIX_Ap4A_hydrolase_plant_like"/>
    <property type="match status" value="1"/>
</dbReference>
<evidence type="ECO:0000256" key="1">
    <source>
        <dbReference type="ARBA" id="ARBA00001946"/>
    </source>
</evidence>
<dbReference type="GO" id="GO:0006753">
    <property type="term" value="P:nucleoside phosphate metabolic process"/>
    <property type="evidence" value="ECO:0007669"/>
    <property type="project" value="TreeGrafter"/>
</dbReference>
<evidence type="ECO:0000259" key="4">
    <source>
        <dbReference type="PROSITE" id="PS51462"/>
    </source>
</evidence>
<accession>A0A7Y7IWR8</accession>
<dbReference type="SUPFAM" id="SSF55811">
    <property type="entry name" value="Nudix"/>
    <property type="match status" value="1"/>
</dbReference>
<organism evidence="5 6">
    <name type="scientific">Nguyenibacter vanlangensis</name>
    <dbReference type="NCBI Taxonomy" id="1216886"/>
    <lineage>
        <taxon>Bacteria</taxon>
        <taxon>Pseudomonadati</taxon>
        <taxon>Pseudomonadota</taxon>
        <taxon>Alphaproteobacteria</taxon>
        <taxon>Acetobacterales</taxon>
        <taxon>Acetobacteraceae</taxon>
        <taxon>Nguyenibacter</taxon>
    </lineage>
</organism>
<dbReference type="EMBL" id="JABXXP010000144">
    <property type="protein sequence ID" value="NVN11266.1"/>
    <property type="molecule type" value="Genomic_DNA"/>
</dbReference>
<feature type="domain" description="Nudix hydrolase" evidence="4">
    <location>
        <begin position="13"/>
        <end position="163"/>
    </location>
</feature>
<comment type="similarity">
    <text evidence="3">Belongs to the Nudix hydrolase family. RppH subfamily.</text>
</comment>
<dbReference type="PANTHER" id="PTHR11839">
    <property type="entry name" value="UDP/ADP-SUGAR PYROPHOSPHATASE"/>
    <property type="match status" value="1"/>
</dbReference>
<comment type="cofactor">
    <cofactor evidence="3">
        <name>a divalent metal cation</name>
        <dbReference type="ChEBI" id="CHEBI:60240"/>
    </cofactor>
</comment>
<dbReference type="PANTHER" id="PTHR11839:SF22">
    <property type="entry name" value="NUDIX HYDROLASE 26, CHLOROPLASTIC"/>
    <property type="match status" value="1"/>
</dbReference>
<comment type="function">
    <text evidence="3">Accelerates the degradation of transcripts by removing pyrophosphate from the 5'-end of triphosphorylated RNA, leading to a more labile monophosphorylated state that can stimulate subsequent ribonuclease cleavage.</text>
</comment>
<dbReference type="GO" id="GO:0034432">
    <property type="term" value="F:bis(5'-adenosyl)-pentaphosphatase activity"/>
    <property type="evidence" value="ECO:0007669"/>
    <property type="project" value="TreeGrafter"/>
</dbReference>
<dbReference type="EC" id="3.6.1.-" evidence="3"/>
<dbReference type="Pfam" id="PF00293">
    <property type="entry name" value="NUDIX"/>
    <property type="match status" value="1"/>
</dbReference>
<comment type="caution">
    <text evidence="5">The sequence shown here is derived from an EMBL/GenBank/DDBJ whole genome shotgun (WGS) entry which is preliminary data.</text>
</comment>
<dbReference type="Gene3D" id="3.90.79.10">
    <property type="entry name" value="Nucleoside Triphosphate Pyrophosphohydrolase"/>
    <property type="match status" value="1"/>
</dbReference>
<evidence type="ECO:0000256" key="2">
    <source>
        <dbReference type="ARBA" id="ARBA00022801"/>
    </source>
</evidence>
<dbReference type="InterPro" id="IPR000086">
    <property type="entry name" value="NUDIX_hydrolase_dom"/>
</dbReference>
<name>A0A7Y7IWR8_9PROT</name>
<evidence type="ECO:0000313" key="5">
    <source>
        <dbReference type="EMBL" id="NVN11266.1"/>
    </source>
</evidence>
<dbReference type="PROSITE" id="PS51462">
    <property type="entry name" value="NUDIX"/>
    <property type="match status" value="1"/>
</dbReference>
<dbReference type="HAMAP" id="MF_00298">
    <property type="entry name" value="Nudix_RppH"/>
    <property type="match status" value="1"/>
</dbReference>
<dbReference type="GO" id="GO:0008893">
    <property type="term" value="F:guanosine-3',5'-bis(diphosphate) 3'-diphosphatase activity"/>
    <property type="evidence" value="ECO:0007669"/>
    <property type="project" value="TreeGrafter"/>
</dbReference>